<proteinExistence type="predicted"/>
<sequence>KVLQVNLQHSKAASAVLCRCFLQEEFHVALIQEPLLCMGKVSGLPMTGVQLVTAHVHNVRTCIAVSNKVNIIPVLEFCFRDISTAILTRTSTGRSLMISSLYFPYGYVDFTPCREMAVFLSNSKF</sequence>
<evidence type="ECO:0000313" key="1">
    <source>
        <dbReference type="EMBL" id="JAT01432.1"/>
    </source>
</evidence>
<dbReference type="Gene3D" id="3.60.10.10">
    <property type="entry name" value="Endonuclease/exonuclease/phosphatase"/>
    <property type="match status" value="1"/>
</dbReference>
<evidence type="ECO:0008006" key="2">
    <source>
        <dbReference type="Google" id="ProtNLM"/>
    </source>
</evidence>
<dbReference type="SUPFAM" id="SSF56219">
    <property type="entry name" value="DNase I-like"/>
    <property type="match status" value="1"/>
</dbReference>
<organism evidence="1">
    <name type="scientific">Homalodisca liturata</name>
    <dbReference type="NCBI Taxonomy" id="320908"/>
    <lineage>
        <taxon>Eukaryota</taxon>
        <taxon>Metazoa</taxon>
        <taxon>Ecdysozoa</taxon>
        <taxon>Arthropoda</taxon>
        <taxon>Hexapoda</taxon>
        <taxon>Insecta</taxon>
        <taxon>Pterygota</taxon>
        <taxon>Neoptera</taxon>
        <taxon>Paraneoptera</taxon>
        <taxon>Hemiptera</taxon>
        <taxon>Auchenorrhyncha</taxon>
        <taxon>Membracoidea</taxon>
        <taxon>Cicadellidae</taxon>
        <taxon>Cicadellinae</taxon>
        <taxon>Proconiini</taxon>
        <taxon>Homalodisca</taxon>
    </lineage>
</organism>
<accession>A0A1B6JQB8</accession>
<protein>
    <recommendedName>
        <fullName evidence="2">Endonuclease/exonuclease/phosphatase domain-containing protein</fullName>
    </recommendedName>
</protein>
<dbReference type="EMBL" id="GECU01006275">
    <property type="protein sequence ID" value="JAT01432.1"/>
    <property type="molecule type" value="Transcribed_RNA"/>
</dbReference>
<name>A0A1B6JQB8_9HEMI</name>
<gene>
    <name evidence="1" type="ORF">g.6019</name>
</gene>
<feature type="non-terminal residue" evidence="1">
    <location>
        <position position="1"/>
    </location>
</feature>
<dbReference type="InterPro" id="IPR036691">
    <property type="entry name" value="Endo/exonu/phosph_ase_sf"/>
</dbReference>
<dbReference type="AlphaFoldDB" id="A0A1B6JQB8"/>
<reference evidence="1" key="1">
    <citation type="submission" date="2015-11" db="EMBL/GenBank/DDBJ databases">
        <title>De novo transcriptome assembly of four potential Pierce s Disease insect vectors from Arizona vineyards.</title>
        <authorList>
            <person name="Tassone E.E."/>
        </authorList>
    </citation>
    <scope>NUCLEOTIDE SEQUENCE</scope>
</reference>